<evidence type="ECO:0000256" key="1">
    <source>
        <dbReference type="SAM" id="MobiDB-lite"/>
    </source>
</evidence>
<organism evidence="2">
    <name type="scientific">marine sediment metagenome</name>
    <dbReference type="NCBI Taxonomy" id="412755"/>
    <lineage>
        <taxon>unclassified sequences</taxon>
        <taxon>metagenomes</taxon>
        <taxon>ecological metagenomes</taxon>
    </lineage>
</organism>
<evidence type="ECO:0000313" key="2">
    <source>
        <dbReference type="EMBL" id="KKK84194.1"/>
    </source>
</evidence>
<accession>A0A0F9B0K3</accession>
<feature type="non-terminal residue" evidence="2">
    <location>
        <position position="21"/>
    </location>
</feature>
<name>A0A0F9B0K3_9ZZZZ</name>
<gene>
    <name evidence="2" type="ORF">LCGC14_2785780</name>
</gene>
<reference evidence="2" key="1">
    <citation type="journal article" date="2015" name="Nature">
        <title>Complex archaea that bridge the gap between prokaryotes and eukaryotes.</title>
        <authorList>
            <person name="Spang A."/>
            <person name="Saw J.H."/>
            <person name="Jorgensen S.L."/>
            <person name="Zaremba-Niedzwiedzka K."/>
            <person name="Martijn J."/>
            <person name="Lind A.E."/>
            <person name="van Eijk R."/>
            <person name="Schleper C."/>
            <person name="Guy L."/>
            <person name="Ettema T.J."/>
        </authorList>
    </citation>
    <scope>NUCLEOTIDE SEQUENCE</scope>
</reference>
<feature type="region of interest" description="Disordered" evidence="1">
    <location>
        <begin position="1"/>
        <end position="21"/>
    </location>
</feature>
<comment type="caution">
    <text evidence="2">The sequence shown here is derived from an EMBL/GenBank/DDBJ whole genome shotgun (WGS) entry which is preliminary data.</text>
</comment>
<dbReference type="EMBL" id="LAZR01051885">
    <property type="protein sequence ID" value="KKK84194.1"/>
    <property type="molecule type" value="Genomic_DNA"/>
</dbReference>
<dbReference type="AlphaFoldDB" id="A0A0F9B0K3"/>
<sequence>MTYKPGELAAIADRARGKGTN</sequence>
<proteinExistence type="predicted"/>
<protein>
    <submittedName>
        <fullName evidence="2">Uncharacterized protein</fullName>
    </submittedName>
</protein>